<evidence type="ECO:0000313" key="2">
    <source>
        <dbReference type="EMBL" id="KAK6984863.1"/>
    </source>
</evidence>
<protein>
    <submittedName>
        <fullName evidence="2">Uncharacterized protein</fullName>
    </submittedName>
</protein>
<dbReference type="AlphaFoldDB" id="A0AAV9ZKX9"/>
<dbReference type="EMBL" id="JAWWNJ010000134">
    <property type="protein sequence ID" value="KAK6984863.1"/>
    <property type="molecule type" value="Genomic_DNA"/>
</dbReference>
<gene>
    <name evidence="2" type="ORF">R3P38DRAFT_3231246</name>
</gene>
<accession>A0AAV9ZKX9</accession>
<evidence type="ECO:0000313" key="3">
    <source>
        <dbReference type="Proteomes" id="UP001362999"/>
    </source>
</evidence>
<sequence length="306" mass="34470">MRAIFIRHYPRALVLYARHITTTIFYLQPFERAPTKSSPAANDSSFFFLPSLRWRPSHLHIILTYRDSPRLRLHYPPTSTSDVEGRLPASHTPSLRRQSRWDIANPAFRLRFLRPSVALVSIAVLAYVRRRRPVSSPKSWFRAPRHPYPPNPLPSLPCTIATVFIHPGLICHSANDSPSPPHLYLHTYPVFILIFIFVFVGDVYPEEQTRGGYFESPKQRGGYGCGCEDAPRLRNRVSPPSFTPSRLSPPSWGANFSSSSQRRHVVPTAILSAVSCALLVGGVEGTAVFLFFVRLVFAVVSSTVVH</sequence>
<keyword evidence="1" id="KW-0812">Transmembrane</keyword>
<evidence type="ECO:0000256" key="1">
    <source>
        <dbReference type="SAM" id="Phobius"/>
    </source>
</evidence>
<keyword evidence="1" id="KW-0472">Membrane</keyword>
<proteinExistence type="predicted"/>
<dbReference type="Proteomes" id="UP001362999">
    <property type="component" value="Unassembled WGS sequence"/>
</dbReference>
<comment type="caution">
    <text evidence="2">The sequence shown here is derived from an EMBL/GenBank/DDBJ whole genome shotgun (WGS) entry which is preliminary data.</text>
</comment>
<keyword evidence="1" id="KW-1133">Transmembrane helix</keyword>
<feature type="transmembrane region" description="Helical" evidence="1">
    <location>
        <begin position="112"/>
        <end position="128"/>
    </location>
</feature>
<organism evidence="2 3">
    <name type="scientific">Favolaschia claudopus</name>
    <dbReference type="NCBI Taxonomy" id="2862362"/>
    <lineage>
        <taxon>Eukaryota</taxon>
        <taxon>Fungi</taxon>
        <taxon>Dikarya</taxon>
        <taxon>Basidiomycota</taxon>
        <taxon>Agaricomycotina</taxon>
        <taxon>Agaricomycetes</taxon>
        <taxon>Agaricomycetidae</taxon>
        <taxon>Agaricales</taxon>
        <taxon>Marasmiineae</taxon>
        <taxon>Mycenaceae</taxon>
        <taxon>Favolaschia</taxon>
    </lineage>
</organism>
<feature type="transmembrane region" description="Helical" evidence="1">
    <location>
        <begin position="183"/>
        <end position="204"/>
    </location>
</feature>
<name>A0AAV9ZKX9_9AGAR</name>
<keyword evidence="3" id="KW-1185">Reference proteome</keyword>
<reference evidence="2 3" key="1">
    <citation type="journal article" date="2024" name="J Genomics">
        <title>Draft genome sequencing and assembly of Favolaschia claudopus CIRM-BRFM 2984 isolated from oak limbs.</title>
        <authorList>
            <person name="Navarro D."/>
            <person name="Drula E."/>
            <person name="Chaduli D."/>
            <person name="Cazenave R."/>
            <person name="Ahrendt S."/>
            <person name="Wang J."/>
            <person name="Lipzen A."/>
            <person name="Daum C."/>
            <person name="Barry K."/>
            <person name="Grigoriev I.V."/>
            <person name="Favel A."/>
            <person name="Rosso M.N."/>
            <person name="Martin F."/>
        </authorList>
    </citation>
    <scope>NUCLEOTIDE SEQUENCE [LARGE SCALE GENOMIC DNA]</scope>
    <source>
        <strain evidence="2 3">CIRM-BRFM 2984</strain>
    </source>
</reference>